<name>A0A841RGW1_9BACI</name>
<keyword evidence="7 9" id="KW-0472">Membrane</keyword>
<dbReference type="NCBIfam" id="NF005818">
    <property type="entry name" value="PRK07691.1"/>
    <property type="match status" value="1"/>
</dbReference>
<keyword evidence="3" id="KW-0050">Antiport</keyword>
<dbReference type="PANTHER" id="PTHR42703:SF1">
    <property type="entry name" value="NA(+)_H(+) ANTIPORTER SUBUNIT D1"/>
    <property type="match status" value="1"/>
</dbReference>
<comment type="caution">
    <text evidence="11">The sequence shown here is derived from an EMBL/GenBank/DDBJ whole genome shotgun (WGS) entry which is preliminary data.</text>
</comment>
<feature type="transmembrane region" description="Helical" evidence="9">
    <location>
        <begin position="299"/>
        <end position="319"/>
    </location>
</feature>
<evidence type="ECO:0000256" key="5">
    <source>
        <dbReference type="ARBA" id="ARBA00022692"/>
    </source>
</evidence>
<dbReference type="GO" id="GO:0042773">
    <property type="term" value="P:ATP synthesis coupled electron transport"/>
    <property type="evidence" value="ECO:0007669"/>
    <property type="project" value="InterPro"/>
</dbReference>
<feature type="transmembrane region" description="Helical" evidence="9">
    <location>
        <begin position="407"/>
        <end position="428"/>
    </location>
</feature>
<dbReference type="GO" id="GO:0008137">
    <property type="term" value="F:NADH dehydrogenase (ubiquinone) activity"/>
    <property type="evidence" value="ECO:0007669"/>
    <property type="project" value="InterPro"/>
</dbReference>
<gene>
    <name evidence="11" type="ORF">GGQ92_000648</name>
</gene>
<evidence type="ECO:0000256" key="8">
    <source>
        <dbReference type="RuleBase" id="RU000320"/>
    </source>
</evidence>
<evidence type="ECO:0000259" key="10">
    <source>
        <dbReference type="Pfam" id="PF00361"/>
    </source>
</evidence>
<feature type="transmembrane region" description="Helical" evidence="9">
    <location>
        <begin position="205"/>
        <end position="228"/>
    </location>
</feature>
<feature type="transmembrane region" description="Helical" evidence="9">
    <location>
        <begin position="133"/>
        <end position="152"/>
    </location>
</feature>
<feature type="transmembrane region" description="Helical" evidence="9">
    <location>
        <begin position="36"/>
        <end position="53"/>
    </location>
</feature>
<feature type="transmembrane region" description="Helical" evidence="9">
    <location>
        <begin position="271"/>
        <end position="292"/>
    </location>
</feature>
<dbReference type="Pfam" id="PF00361">
    <property type="entry name" value="Proton_antipo_M"/>
    <property type="match status" value="1"/>
</dbReference>
<dbReference type="PANTHER" id="PTHR42703">
    <property type="entry name" value="NADH DEHYDROGENASE"/>
    <property type="match status" value="1"/>
</dbReference>
<evidence type="ECO:0000256" key="7">
    <source>
        <dbReference type="ARBA" id="ARBA00023136"/>
    </source>
</evidence>
<dbReference type="RefSeq" id="WP_184244506.1">
    <property type="nucleotide sequence ID" value="NZ_BAAACU010000022.1"/>
</dbReference>
<evidence type="ECO:0000313" key="12">
    <source>
        <dbReference type="Proteomes" id="UP000572212"/>
    </source>
</evidence>
<evidence type="ECO:0000256" key="9">
    <source>
        <dbReference type="SAM" id="Phobius"/>
    </source>
</evidence>
<evidence type="ECO:0000256" key="4">
    <source>
        <dbReference type="ARBA" id="ARBA00022475"/>
    </source>
</evidence>
<dbReference type="GO" id="GO:0015297">
    <property type="term" value="F:antiporter activity"/>
    <property type="evidence" value="ECO:0007669"/>
    <property type="project" value="UniProtKB-KW"/>
</dbReference>
<feature type="transmembrane region" description="Helical" evidence="9">
    <location>
        <begin position="164"/>
        <end position="185"/>
    </location>
</feature>
<dbReference type="GO" id="GO:0005886">
    <property type="term" value="C:plasma membrane"/>
    <property type="evidence" value="ECO:0007669"/>
    <property type="project" value="UniProtKB-SubCell"/>
</dbReference>
<evidence type="ECO:0000256" key="3">
    <source>
        <dbReference type="ARBA" id="ARBA00022449"/>
    </source>
</evidence>
<proteinExistence type="inferred from homology"/>
<reference evidence="11 12" key="1">
    <citation type="submission" date="2020-08" db="EMBL/GenBank/DDBJ databases">
        <title>Genomic Encyclopedia of Type Strains, Phase IV (KMG-IV): sequencing the most valuable type-strain genomes for metagenomic binning, comparative biology and taxonomic classification.</title>
        <authorList>
            <person name="Goeker M."/>
        </authorList>
    </citation>
    <scope>NUCLEOTIDE SEQUENCE [LARGE SCALE GENOMIC DNA]</scope>
    <source>
        <strain evidence="11 12">DSM 11805</strain>
    </source>
</reference>
<sequence length="494" mass="54270">MSSNLAILPILLPLVAAVLVAFFPKKLKAVRLVSQIWMIVQTVIIAFITWYVLDNGTIVLESGDWVAPYGIVIVADSLSIILALTTNIVALACVFAASRSIPDRQEKFYFYTFFFLLISGVSGAFLTGDLFNLFVFFEVLLMASYALITLGGDKVQLRESLKYVLINVFSSVLFVTTVAFLYSVVGTVNMAQIAERVAESEQTGVLTAIGILLFFIFGTKAALFPLYYWLPKPYIVPNPVISALFGALLTKVGIYCIIRVFSLIFVHETEITHQLFVWIAALTLLFGAIGALSTQNIKLIIAYNVIPSIGFILMGVSAYNSTGFSGSIYYLVNDMLLKAILFLLVGAIAYLAGTSDLRKIRGMIHHYPFLGWMLLIATLALAGIPPFGGFIGKLVLLQGTFEAGEVILALIGLGVSLLMLLSVLRIFVRGFWGEKDSSIQADKKTARAFSYPIAFLLVFIIFLGIGAEWVFPDFISIGEYLMDPSIYIDSVLKE</sequence>
<feature type="transmembrane region" description="Helical" evidence="9">
    <location>
        <begin position="339"/>
        <end position="357"/>
    </location>
</feature>
<keyword evidence="12" id="KW-1185">Reference proteome</keyword>
<evidence type="ECO:0000256" key="6">
    <source>
        <dbReference type="ARBA" id="ARBA00022989"/>
    </source>
</evidence>
<feature type="transmembrane region" description="Helical" evidence="9">
    <location>
        <begin position="65"/>
        <end position="96"/>
    </location>
</feature>
<keyword evidence="6 9" id="KW-1133">Transmembrane helix</keyword>
<feature type="transmembrane region" description="Helical" evidence="9">
    <location>
        <begin position="108"/>
        <end position="127"/>
    </location>
</feature>
<dbReference type="AlphaFoldDB" id="A0A841RGW1"/>
<dbReference type="EMBL" id="JACHON010000001">
    <property type="protein sequence ID" value="MBB6511881.1"/>
    <property type="molecule type" value="Genomic_DNA"/>
</dbReference>
<evidence type="ECO:0000256" key="1">
    <source>
        <dbReference type="ARBA" id="ARBA00004651"/>
    </source>
</evidence>
<accession>A0A841RGW1</accession>
<feature type="domain" description="NADH:quinone oxidoreductase/Mrp antiporter transmembrane" evidence="10">
    <location>
        <begin position="128"/>
        <end position="417"/>
    </location>
</feature>
<evidence type="ECO:0000313" key="11">
    <source>
        <dbReference type="EMBL" id="MBB6511881.1"/>
    </source>
</evidence>
<feature type="transmembrane region" description="Helical" evidence="9">
    <location>
        <begin position="369"/>
        <end position="387"/>
    </location>
</feature>
<dbReference type="InterPro" id="IPR003918">
    <property type="entry name" value="NADH_UbQ_OxRdtase"/>
</dbReference>
<keyword evidence="5 8" id="KW-0812">Transmembrane</keyword>
<comment type="similarity">
    <text evidence="2">Belongs to the CPA3 antiporters (TC 2.A.63) subunit D family.</text>
</comment>
<protein>
    <submittedName>
        <fullName evidence="11">Multicomponent Na+:H+ antiporter subunit D</fullName>
    </submittedName>
</protein>
<feature type="transmembrane region" description="Helical" evidence="9">
    <location>
        <begin position="449"/>
        <end position="471"/>
    </location>
</feature>
<keyword evidence="3" id="KW-0813">Transport</keyword>
<organism evidence="11 12">
    <name type="scientific">Gracilibacillus halotolerans</name>
    <dbReference type="NCBI Taxonomy" id="74386"/>
    <lineage>
        <taxon>Bacteria</taxon>
        <taxon>Bacillati</taxon>
        <taxon>Bacillota</taxon>
        <taxon>Bacilli</taxon>
        <taxon>Bacillales</taxon>
        <taxon>Bacillaceae</taxon>
        <taxon>Gracilibacillus</taxon>
    </lineage>
</organism>
<dbReference type="InterPro" id="IPR050586">
    <property type="entry name" value="CPA3_Na-H_Antiporter_D"/>
</dbReference>
<dbReference type="Proteomes" id="UP000572212">
    <property type="component" value="Unassembled WGS sequence"/>
</dbReference>
<keyword evidence="4" id="KW-1003">Cell membrane</keyword>
<dbReference type="InterPro" id="IPR001750">
    <property type="entry name" value="ND/Mrp_TM"/>
</dbReference>
<evidence type="ECO:0000256" key="2">
    <source>
        <dbReference type="ARBA" id="ARBA00005346"/>
    </source>
</evidence>
<comment type="subcellular location">
    <subcellularLocation>
        <location evidence="1">Cell membrane</location>
        <topology evidence="1">Multi-pass membrane protein</topology>
    </subcellularLocation>
    <subcellularLocation>
        <location evidence="8">Membrane</location>
        <topology evidence="8">Multi-pass membrane protein</topology>
    </subcellularLocation>
</comment>
<feature type="transmembrane region" description="Helical" evidence="9">
    <location>
        <begin position="6"/>
        <end position="24"/>
    </location>
</feature>
<feature type="transmembrane region" description="Helical" evidence="9">
    <location>
        <begin position="240"/>
        <end position="265"/>
    </location>
</feature>
<dbReference type="PRINTS" id="PR01437">
    <property type="entry name" value="NUOXDRDTASE4"/>
</dbReference>